<dbReference type="PROSITE" id="PS50109">
    <property type="entry name" value="HIS_KIN"/>
    <property type="match status" value="1"/>
</dbReference>
<dbReference type="AlphaFoldDB" id="A0A412Z6S5"/>
<feature type="modified residue" description="4-aspartylphosphate" evidence="11">
    <location>
        <position position="724"/>
    </location>
</feature>
<evidence type="ECO:0000256" key="11">
    <source>
        <dbReference type="PROSITE-ProRule" id="PRU00169"/>
    </source>
</evidence>
<evidence type="ECO:0000256" key="10">
    <source>
        <dbReference type="ARBA" id="ARBA00074306"/>
    </source>
</evidence>
<keyword evidence="8" id="KW-0902">Two-component regulatory system</keyword>
<evidence type="ECO:0000313" key="14">
    <source>
        <dbReference type="EMBL" id="RGV75682.1"/>
    </source>
</evidence>
<dbReference type="RefSeq" id="WP_002567597.1">
    <property type="nucleotide sequence ID" value="NZ_CAJJYR010000002.1"/>
</dbReference>
<dbReference type="EMBL" id="QRZM01000005">
    <property type="protein sequence ID" value="RGV75682.1"/>
    <property type="molecule type" value="Genomic_DNA"/>
</dbReference>
<dbReference type="EC" id="2.7.13.3" evidence="3"/>
<sequence length="794" mass="90308">MKSTGLSLNDYIDATDGIIDTIWELRLKEEEVYVWRDRTLPSTTGQTLDLEQTLRELSEHNVYGPDQAIWNEFFCTESLRSFFASGRKHKRIEIRFIGAPYGFEWHEIYLSTCPHSGCSSDRLLLFARRIESEMRSHLVEMAAQDDYDYVTYIDANTNHHIRYLSSHSSENLLPPEVGDNYENELMEYNRAYLPVDEWEETTRLMSLDNVIKELEQNKEYILYSRTIQNGILRDKKLRYSYYNRQRKIILLTRSDITEIREEKRQKELLQDALNAAQVANQAKSTFLSRMSHDIRTPMNAIIGLTAIAASCADDPDRVIDCLGKITSSSKLLLSLINEVLDMSKIESGRIVLSEEDFLLDSLFKDVISMIQPDLKRRGHTLNIHIETLEHEAVCGDMQRLQQIINNLLSNAIKYTPHGGTITLELSETRSPQQGYSTYRLVCEDNGVGISPEFIERVFEPFERAEDERIRSVQGTGLGMAITRNIARMMDGDIWVESTPGRGSRFTVTFNLRLRNQILPDSSVLTELPVLVADDDRIVCEETCRCLNQIGMNSSFVTSGREAVSRVVSAHRDLKGFFAVIVDLRMPDMDGIEVTRQIRAQAGCHVPIIVISAYDTAEYEAAAKEAGANGFISKPLFPSKLICMLRRFALHEEEETAAASLPGLPNADFSRKRILLAEDNPLNQEIAMAFLQNTGAHVETAMDGREAVEMFAASFTGYYDLIFMDIQMPHMDGYQATRRIRAMERSDAASIPIVAMTANAFTEDIKLALEAGMNQHMAKPIDIRQLETIMFRWLG</sequence>
<keyword evidence="5 11" id="KW-0597">Phosphoprotein</keyword>
<dbReference type="PRINTS" id="PR00344">
    <property type="entry name" value="BCTRLSENSOR"/>
</dbReference>
<dbReference type="Gene3D" id="1.10.287.130">
    <property type="match status" value="1"/>
</dbReference>
<dbReference type="Pfam" id="PF00072">
    <property type="entry name" value="Response_reg"/>
    <property type="match status" value="2"/>
</dbReference>
<keyword evidence="6" id="KW-0808">Transferase</keyword>
<dbReference type="SUPFAM" id="SSF47384">
    <property type="entry name" value="Homodimeric domain of signal transducing histidine kinase"/>
    <property type="match status" value="1"/>
</dbReference>
<comment type="catalytic activity">
    <reaction evidence="1">
        <text>ATP + protein L-histidine = ADP + protein N-phospho-L-histidine.</text>
        <dbReference type="EC" id="2.7.13.3"/>
    </reaction>
</comment>
<dbReference type="InterPro" id="IPR036890">
    <property type="entry name" value="HATPase_C_sf"/>
</dbReference>
<dbReference type="CDD" id="cd16922">
    <property type="entry name" value="HATPase_EvgS-ArcB-TorS-like"/>
    <property type="match status" value="1"/>
</dbReference>
<proteinExistence type="inferred from homology"/>
<evidence type="ECO:0000256" key="3">
    <source>
        <dbReference type="ARBA" id="ARBA00012438"/>
    </source>
</evidence>
<evidence type="ECO:0000256" key="5">
    <source>
        <dbReference type="ARBA" id="ARBA00022553"/>
    </source>
</evidence>
<dbReference type="SUPFAM" id="SSF55874">
    <property type="entry name" value="ATPase domain of HSP90 chaperone/DNA topoisomerase II/histidine kinase"/>
    <property type="match status" value="1"/>
</dbReference>
<dbReference type="InterPro" id="IPR001789">
    <property type="entry name" value="Sig_transdc_resp-reg_receiver"/>
</dbReference>
<dbReference type="Pfam" id="PF00512">
    <property type="entry name" value="HisKA"/>
    <property type="match status" value="1"/>
</dbReference>
<dbReference type="InterPro" id="IPR005467">
    <property type="entry name" value="His_kinase_dom"/>
</dbReference>
<dbReference type="InterPro" id="IPR011006">
    <property type="entry name" value="CheY-like_superfamily"/>
</dbReference>
<dbReference type="Proteomes" id="UP000284543">
    <property type="component" value="Unassembled WGS sequence"/>
</dbReference>
<dbReference type="CDD" id="cd00082">
    <property type="entry name" value="HisKA"/>
    <property type="match status" value="1"/>
</dbReference>
<dbReference type="SMART" id="SM00387">
    <property type="entry name" value="HATPase_c"/>
    <property type="match status" value="1"/>
</dbReference>
<dbReference type="PROSITE" id="PS50110">
    <property type="entry name" value="RESPONSE_REGULATORY"/>
    <property type="match status" value="2"/>
</dbReference>
<dbReference type="Pfam" id="PF02518">
    <property type="entry name" value="HATPase_c"/>
    <property type="match status" value="1"/>
</dbReference>
<name>A0A412Z6S5_9FIRM</name>
<dbReference type="Gene3D" id="3.40.50.2300">
    <property type="match status" value="2"/>
</dbReference>
<gene>
    <name evidence="14" type="ORF">DWW02_14125</name>
</gene>
<feature type="domain" description="Histidine kinase" evidence="12">
    <location>
        <begin position="289"/>
        <end position="513"/>
    </location>
</feature>
<reference evidence="14 15" key="1">
    <citation type="submission" date="2018-08" db="EMBL/GenBank/DDBJ databases">
        <title>A genome reference for cultivated species of the human gut microbiota.</title>
        <authorList>
            <person name="Zou Y."/>
            <person name="Xue W."/>
            <person name="Luo G."/>
        </authorList>
    </citation>
    <scope>NUCLEOTIDE SEQUENCE [LARGE SCALE GENOMIC DNA]</scope>
    <source>
        <strain evidence="14 15">AF14-18</strain>
    </source>
</reference>
<dbReference type="FunFam" id="3.30.565.10:FF:000010">
    <property type="entry name" value="Sensor histidine kinase RcsC"/>
    <property type="match status" value="1"/>
</dbReference>
<comment type="function">
    <text evidence="9">May play the central regulatory role in sporulation. It may be an element of the effector pathway responsible for the activation of sporulation genes in response to nutritional stress. Spo0A may act in concert with spo0H (a sigma factor) to control the expression of some genes that are critical to the sporulation process.</text>
</comment>
<evidence type="ECO:0000256" key="1">
    <source>
        <dbReference type="ARBA" id="ARBA00000085"/>
    </source>
</evidence>
<dbReference type="PANTHER" id="PTHR43047">
    <property type="entry name" value="TWO-COMPONENT HISTIDINE PROTEIN KINASE"/>
    <property type="match status" value="1"/>
</dbReference>
<dbReference type="GO" id="GO:0000155">
    <property type="term" value="F:phosphorelay sensor kinase activity"/>
    <property type="evidence" value="ECO:0007669"/>
    <property type="project" value="InterPro"/>
</dbReference>
<evidence type="ECO:0000313" key="15">
    <source>
        <dbReference type="Proteomes" id="UP000284543"/>
    </source>
</evidence>
<organism evidence="14 15">
    <name type="scientific">Enterocloster bolteae</name>
    <dbReference type="NCBI Taxonomy" id="208479"/>
    <lineage>
        <taxon>Bacteria</taxon>
        <taxon>Bacillati</taxon>
        <taxon>Bacillota</taxon>
        <taxon>Clostridia</taxon>
        <taxon>Lachnospirales</taxon>
        <taxon>Lachnospiraceae</taxon>
        <taxon>Enterocloster</taxon>
    </lineage>
</organism>
<feature type="domain" description="Response regulatory" evidence="13">
    <location>
        <begin position="672"/>
        <end position="793"/>
    </location>
</feature>
<dbReference type="InterPro" id="IPR003594">
    <property type="entry name" value="HATPase_dom"/>
</dbReference>
<dbReference type="Gene3D" id="3.30.565.10">
    <property type="entry name" value="Histidine kinase-like ATPase, C-terminal domain"/>
    <property type="match status" value="1"/>
</dbReference>
<evidence type="ECO:0000256" key="8">
    <source>
        <dbReference type="ARBA" id="ARBA00023012"/>
    </source>
</evidence>
<dbReference type="InterPro" id="IPR036097">
    <property type="entry name" value="HisK_dim/P_sf"/>
</dbReference>
<dbReference type="InterPro" id="IPR003661">
    <property type="entry name" value="HisK_dim/P_dom"/>
</dbReference>
<feature type="modified residue" description="4-aspartylphosphate" evidence="11">
    <location>
        <position position="582"/>
    </location>
</feature>
<protein>
    <recommendedName>
        <fullName evidence="10">Circadian input-output histidine kinase CikA</fullName>
        <ecNumber evidence="3">2.7.13.3</ecNumber>
    </recommendedName>
    <alternativeName>
        <fullName evidence="4">Stage 0 sporulation protein A homolog</fullName>
    </alternativeName>
</protein>
<accession>A0A412Z6S5</accession>
<evidence type="ECO:0000259" key="13">
    <source>
        <dbReference type="PROSITE" id="PS50110"/>
    </source>
</evidence>
<dbReference type="SMART" id="SM00388">
    <property type="entry name" value="HisKA"/>
    <property type="match status" value="1"/>
</dbReference>
<evidence type="ECO:0000256" key="4">
    <source>
        <dbReference type="ARBA" id="ARBA00018672"/>
    </source>
</evidence>
<evidence type="ECO:0000256" key="9">
    <source>
        <dbReference type="ARBA" id="ARBA00024867"/>
    </source>
</evidence>
<dbReference type="CDD" id="cd17546">
    <property type="entry name" value="REC_hyHK_CKI1_RcsC-like"/>
    <property type="match status" value="2"/>
</dbReference>
<comment type="similarity">
    <text evidence="2">In the N-terminal section; belongs to the phytochrome family.</text>
</comment>
<comment type="caution">
    <text evidence="14">The sequence shown here is derived from an EMBL/GenBank/DDBJ whole genome shotgun (WGS) entry which is preliminary data.</text>
</comment>
<dbReference type="SUPFAM" id="SSF52172">
    <property type="entry name" value="CheY-like"/>
    <property type="match status" value="2"/>
</dbReference>
<dbReference type="InterPro" id="IPR004358">
    <property type="entry name" value="Sig_transdc_His_kin-like_C"/>
</dbReference>
<evidence type="ECO:0000259" key="12">
    <source>
        <dbReference type="PROSITE" id="PS50109"/>
    </source>
</evidence>
<evidence type="ECO:0000256" key="7">
    <source>
        <dbReference type="ARBA" id="ARBA00022777"/>
    </source>
</evidence>
<evidence type="ECO:0000256" key="2">
    <source>
        <dbReference type="ARBA" id="ARBA00006402"/>
    </source>
</evidence>
<feature type="domain" description="Response regulatory" evidence="13">
    <location>
        <begin position="528"/>
        <end position="648"/>
    </location>
</feature>
<dbReference type="SMART" id="SM00448">
    <property type="entry name" value="REC"/>
    <property type="match status" value="2"/>
</dbReference>
<keyword evidence="7 14" id="KW-0418">Kinase</keyword>
<evidence type="ECO:0000256" key="6">
    <source>
        <dbReference type="ARBA" id="ARBA00022679"/>
    </source>
</evidence>